<feature type="transmembrane region" description="Helical" evidence="8">
    <location>
        <begin position="70"/>
        <end position="89"/>
    </location>
</feature>
<keyword evidence="6 11" id="KW-0418">Kinase</keyword>
<dbReference type="Pfam" id="PF00672">
    <property type="entry name" value="HAMP"/>
    <property type="match status" value="1"/>
</dbReference>
<evidence type="ECO:0000256" key="4">
    <source>
        <dbReference type="ARBA" id="ARBA00022553"/>
    </source>
</evidence>
<dbReference type="InterPro" id="IPR003660">
    <property type="entry name" value="HAMP_dom"/>
</dbReference>
<evidence type="ECO:0000256" key="3">
    <source>
        <dbReference type="ARBA" id="ARBA00012438"/>
    </source>
</evidence>
<dbReference type="InterPro" id="IPR004358">
    <property type="entry name" value="Sig_transdc_His_kin-like_C"/>
</dbReference>
<keyword evidence="4" id="KW-0597">Phosphoprotein</keyword>
<feature type="domain" description="HAMP" evidence="10">
    <location>
        <begin position="90"/>
        <end position="142"/>
    </location>
</feature>
<evidence type="ECO:0000313" key="12">
    <source>
        <dbReference type="Proteomes" id="UP001056708"/>
    </source>
</evidence>
<dbReference type="SMART" id="SM00304">
    <property type="entry name" value="HAMP"/>
    <property type="match status" value="2"/>
</dbReference>
<comment type="catalytic activity">
    <reaction evidence="1">
        <text>ATP + protein L-histidine = ADP + protein N-phospho-L-histidine.</text>
        <dbReference type="EC" id="2.7.13.3"/>
    </reaction>
</comment>
<organism evidence="11 12">
    <name type="scientific">Phormidium yuhuli AB48</name>
    <dbReference type="NCBI Taxonomy" id="2940671"/>
    <lineage>
        <taxon>Bacteria</taxon>
        <taxon>Bacillati</taxon>
        <taxon>Cyanobacteriota</taxon>
        <taxon>Cyanophyceae</taxon>
        <taxon>Oscillatoriophycideae</taxon>
        <taxon>Oscillatoriales</taxon>
        <taxon>Oscillatoriaceae</taxon>
        <taxon>Phormidium</taxon>
        <taxon>Phormidium yuhuli</taxon>
    </lineage>
</organism>
<evidence type="ECO:0000259" key="9">
    <source>
        <dbReference type="PROSITE" id="PS50109"/>
    </source>
</evidence>
<dbReference type="Pfam" id="PF00512">
    <property type="entry name" value="HisKA"/>
    <property type="match status" value="1"/>
</dbReference>
<keyword evidence="12" id="KW-1185">Reference proteome</keyword>
<dbReference type="InterPro" id="IPR003594">
    <property type="entry name" value="HATPase_dom"/>
</dbReference>
<comment type="subcellular location">
    <subcellularLocation>
        <location evidence="2">Membrane</location>
    </subcellularLocation>
</comment>
<feature type="domain" description="Histidine kinase" evidence="9">
    <location>
        <begin position="150"/>
        <end position="363"/>
    </location>
</feature>
<dbReference type="EMBL" id="CP098611">
    <property type="protein sequence ID" value="USR91836.1"/>
    <property type="molecule type" value="Genomic_DNA"/>
</dbReference>
<dbReference type="SMART" id="SM00387">
    <property type="entry name" value="HATPase_c"/>
    <property type="match status" value="1"/>
</dbReference>
<keyword evidence="7" id="KW-0902">Two-component regulatory system</keyword>
<dbReference type="PROSITE" id="PS50885">
    <property type="entry name" value="HAMP"/>
    <property type="match status" value="1"/>
</dbReference>
<dbReference type="SUPFAM" id="SSF55874">
    <property type="entry name" value="ATPase domain of HSP90 chaperone/DNA topoisomerase II/histidine kinase"/>
    <property type="match status" value="1"/>
</dbReference>
<dbReference type="PANTHER" id="PTHR43711:SF1">
    <property type="entry name" value="HISTIDINE KINASE 1"/>
    <property type="match status" value="1"/>
</dbReference>
<dbReference type="InterPro" id="IPR005467">
    <property type="entry name" value="His_kinase_dom"/>
</dbReference>
<dbReference type="PRINTS" id="PR00344">
    <property type="entry name" value="BCTRLSENSOR"/>
</dbReference>
<evidence type="ECO:0000256" key="7">
    <source>
        <dbReference type="ARBA" id="ARBA00023012"/>
    </source>
</evidence>
<dbReference type="InterPro" id="IPR036890">
    <property type="entry name" value="HATPase_C_sf"/>
</dbReference>
<dbReference type="GO" id="GO:0016301">
    <property type="term" value="F:kinase activity"/>
    <property type="evidence" value="ECO:0007669"/>
    <property type="project" value="UniProtKB-KW"/>
</dbReference>
<evidence type="ECO:0000256" key="2">
    <source>
        <dbReference type="ARBA" id="ARBA00004370"/>
    </source>
</evidence>
<dbReference type="Pfam" id="PF02518">
    <property type="entry name" value="HATPase_c"/>
    <property type="match status" value="1"/>
</dbReference>
<feature type="transmembrane region" description="Helical" evidence="8">
    <location>
        <begin position="7"/>
        <end position="27"/>
    </location>
</feature>
<dbReference type="SUPFAM" id="SSF158472">
    <property type="entry name" value="HAMP domain-like"/>
    <property type="match status" value="1"/>
</dbReference>
<name>A0ABY5ASU7_9CYAN</name>
<dbReference type="InterPro" id="IPR050736">
    <property type="entry name" value="Sensor_HK_Regulatory"/>
</dbReference>
<keyword evidence="5" id="KW-0808">Transferase</keyword>
<keyword evidence="8" id="KW-1133">Transmembrane helix</keyword>
<dbReference type="EC" id="2.7.13.3" evidence="3"/>
<dbReference type="CDD" id="cd06225">
    <property type="entry name" value="HAMP"/>
    <property type="match status" value="1"/>
</dbReference>
<evidence type="ECO:0000259" key="10">
    <source>
        <dbReference type="PROSITE" id="PS50885"/>
    </source>
</evidence>
<dbReference type="Gene3D" id="3.30.565.10">
    <property type="entry name" value="Histidine kinase-like ATPase, C-terminal domain"/>
    <property type="match status" value="1"/>
</dbReference>
<dbReference type="CDD" id="cd16922">
    <property type="entry name" value="HATPase_EvgS-ArcB-TorS-like"/>
    <property type="match status" value="1"/>
</dbReference>
<dbReference type="Gene3D" id="1.10.287.130">
    <property type="match status" value="1"/>
</dbReference>
<keyword evidence="8" id="KW-0812">Transmembrane</keyword>
<evidence type="ECO:0000256" key="5">
    <source>
        <dbReference type="ARBA" id="ARBA00022679"/>
    </source>
</evidence>
<dbReference type="RefSeq" id="WP_252663865.1">
    <property type="nucleotide sequence ID" value="NZ_CP098611.1"/>
</dbReference>
<dbReference type="SUPFAM" id="SSF47384">
    <property type="entry name" value="Homodimeric domain of signal transducing histidine kinase"/>
    <property type="match status" value="1"/>
</dbReference>
<dbReference type="PANTHER" id="PTHR43711">
    <property type="entry name" value="TWO-COMPONENT HISTIDINE KINASE"/>
    <property type="match status" value="1"/>
</dbReference>
<gene>
    <name evidence="11" type="ORF">NEA10_03665</name>
</gene>
<sequence length="363" mass="41605">MKVDVKIRLFLSHLLVMLVGLGSFILISKIYSPRQFVIQLEQMESTEFFSVRSVKTYIVKGFEITWNRSTFWSVISGASAAVILSYWLSRRITLPLRRMRQITQRFAAGDFDERMPMSEIPEFYQLSLSFNRMADSIREIEHRRRELISDMTHELRTPLTVMRGYLEELADGRLDPTPETYDKLARETRRLERLVNDLQELSKAEAGYLTIDPKPLCLCSLLEGLITRLSEQLIDELTLSLDCPADLPRVFGDYDRIEQVLMNLLGNAVRYSDSGTIAVKAWCDDPYIWTAVSDTGIGIAPEDLPYVFDRFWRAERSRSRHSGGTGIGLAITRRLVELHGGTIRVDSQLGQGSTFYFSLPMLP</sequence>
<dbReference type="Gene3D" id="6.10.340.10">
    <property type="match status" value="1"/>
</dbReference>
<keyword evidence="8" id="KW-0472">Membrane</keyword>
<dbReference type="SMART" id="SM00388">
    <property type="entry name" value="HisKA"/>
    <property type="match status" value="1"/>
</dbReference>
<dbReference type="Proteomes" id="UP001056708">
    <property type="component" value="Chromosome"/>
</dbReference>
<evidence type="ECO:0000313" key="11">
    <source>
        <dbReference type="EMBL" id="USR91836.1"/>
    </source>
</evidence>
<dbReference type="CDD" id="cd00082">
    <property type="entry name" value="HisKA"/>
    <property type="match status" value="1"/>
</dbReference>
<dbReference type="InterPro" id="IPR036097">
    <property type="entry name" value="HisK_dim/P_sf"/>
</dbReference>
<evidence type="ECO:0000256" key="8">
    <source>
        <dbReference type="SAM" id="Phobius"/>
    </source>
</evidence>
<protein>
    <recommendedName>
        <fullName evidence="3">histidine kinase</fullName>
        <ecNumber evidence="3">2.7.13.3</ecNumber>
    </recommendedName>
</protein>
<accession>A0ABY5ASU7</accession>
<evidence type="ECO:0000256" key="1">
    <source>
        <dbReference type="ARBA" id="ARBA00000085"/>
    </source>
</evidence>
<dbReference type="PROSITE" id="PS50109">
    <property type="entry name" value="HIS_KIN"/>
    <property type="match status" value="1"/>
</dbReference>
<dbReference type="InterPro" id="IPR003661">
    <property type="entry name" value="HisK_dim/P_dom"/>
</dbReference>
<evidence type="ECO:0000256" key="6">
    <source>
        <dbReference type="ARBA" id="ARBA00022777"/>
    </source>
</evidence>
<reference evidence="11" key="1">
    <citation type="submission" date="2022-06" db="EMBL/GenBank/DDBJ databases">
        <title>Genome sequence of Phormidium yuhuli AB48 isolated from an industrial photobioreactor environment.</title>
        <authorList>
            <person name="Qiu Y."/>
            <person name="Noonan A.J.C."/>
            <person name="Dofher K."/>
            <person name="Koch M."/>
            <person name="Kieft B."/>
            <person name="Lin X."/>
            <person name="Ziels R.M."/>
            <person name="Hallam S.J."/>
        </authorList>
    </citation>
    <scope>NUCLEOTIDE SEQUENCE</scope>
    <source>
        <strain evidence="11">AB48</strain>
    </source>
</reference>
<proteinExistence type="predicted"/>